<sequence>MCFFATVFFNSGNLAGSVLLQSDVIDAIYVSGISI</sequence>
<name>A0AAD2J739_NEIME</name>
<evidence type="ECO:0000313" key="2">
    <source>
        <dbReference type="EMBL" id="CWT75250.1"/>
    </source>
</evidence>
<accession>A0AAD2J739</accession>
<reference evidence="1 4" key="1">
    <citation type="submission" date="2015-07" db="EMBL/GenBank/DDBJ databases">
        <title>Comparative genome sequencing reveals within-host evolution of Neisseria meningitidis during.</title>
        <authorList>
            <person name="Klughammer J."/>
            <person name="Dittrich M."/>
            <person name="Mueller T."/>
            <person name="Blom J."/>
            <person name="Goesmann A."/>
            <person name="Vogel U."/>
            <person name="Frosch M."/>
            <person name="Bock C."/>
            <person name="Schoen C."/>
        </authorList>
    </citation>
    <scope>NUCLEOTIDE SEQUENCE [LARGE SCALE GENOMIC DNA]</scope>
    <source>
        <strain evidence="1 4">DE8555</strain>
    </source>
</reference>
<dbReference type="Proteomes" id="UP000069876">
    <property type="component" value="Unassembled WGS sequence"/>
</dbReference>
<dbReference type="AlphaFoldDB" id="A0AAD2J739"/>
<dbReference type="Proteomes" id="UP000092966">
    <property type="component" value="Chromosome"/>
</dbReference>
<reference evidence="2 3" key="2">
    <citation type="submission" date="2016-02" db="EMBL/GenBank/DDBJ databases">
        <authorList>
            <consortium name="Pathogen Informatics"/>
        </authorList>
    </citation>
    <scope>NUCLEOTIDE SEQUENCE [LARGE SCALE GENOMIC DNA]</scope>
    <source>
        <strain evidence="2 3">2842STDY5881531</strain>
    </source>
</reference>
<evidence type="ECO:0000313" key="4">
    <source>
        <dbReference type="Proteomes" id="UP000092966"/>
    </source>
</evidence>
<gene>
    <name evidence="1" type="ORF">DE8555_0266</name>
    <name evidence="2" type="ORF">ERS514851_00326</name>
</gene>
<evidence type="ECO:0000313" key="1">
    <source>
        <dbReference type="EMBL" id="ANW90837.1"/>
    </source>
</evidence>
<organism evidence="2 3">
    <name type="scientific">Neisseria meningitidis</name>
    <dbReference type="NCBI Taxonomy" id="487"/>
    <lineage>
        <taxon>Bacteria</taxon>
        <taxon>Pseudomonadati</taxon>
        <taxon>Pseudomonadota</taxon>
        <taxon>Betaproteobacteria</taxon>
        <taxon>Neisseriales</taxon>
        <taxon>Neisseriaceae</taxon>
        <taxon>Neisseria</taxon>
    </lineage>
</organism>
<dbReference type="EMBL" id="CP012393">
    <property type="protein sequence ID" value="ANW90837.1"/>
    <property type="molecule type" value="Genomic_DNA"/>
</dbReference>
<proteinExistence type="predicted"/>
<evidence type="ECO:0000313" key="3">
    <source>
        <dbReference type="Proteomes" id="UP000069876"/>
    </source>
</evidence>
<protein>
    <submittedName>
        <fullName evidence="2">Uncharacterized protein</fullName>
    </submittedName>
</protein>
<dbReference type="EMBL" id="FFEF01000002">
    <property type="protein sequence ID" value="CWT75250.1"/>
    <property type="molecule type" value="Genomic_DNA"/>
</dbReference>